<proteinExistence type="predicted"/>
<dbReference type="Proteomes" id="UP000251135">
    <property type="component" value="Unassembled WGS sequence"/>
</dbReference>
<dbReference type="EMBL" id="MUXE01000016">
    <property type="protein sequence ID" value="PUE63646.1"/>
    <property type="molecule type" value="Genomic_DNA"/>
</dbReference>
<comment type="caution">
    <text evidence="1">The sequence shown here is derived from an EMBL/GenBank/DDBJ whole genome shotgun (WGS) entry which is preliminary data.</text>
</comment>
<accession>A0A363CX34</accession>
<dbReference type="RefSeq" id="WP_108560297.1">
    <property type="nucleotide sequence ID" value="NZ_MUXE01000016.1"/>
</dbReference>
<keyword evidence="2" id="KW-1185">Reference proteome</keyword>
<sequence length="102" mass="11685">MNIVTFCQVDESLFNPEFNVEYFHSTGTASDADIVIIDIDSIFEFEENKTKICKDKFVSIAIIDDEGDYEAFKNFGIDAWIKHSDISQINNIINLVNKRLLS</sequence>
<dbReference type="AlphaFoldDB" id="A0A363CX34"/>
<name>A0A363CX34_9BACT</name>
<evidence type="ECO:0000313" key="1">
    <source>
        <dbReference type="EMBL" id="PUE63646.1"/>
    </source>
</evidence>
<evidence type="ECO:0008006" key="3">
    <source>
        <dbReference type="Google" id="ProtNLM"/>
    </source>
</evidence>
<protein>
    <recommendedName>
        <fullName evidence="3">Response regulatory domain-containing protein</fullName>
    </recommendedName>
</protein>
<reference evidence="1 2" key="1">
    <citation type="submission" date="2017-02" db="EMBL/GenBank/DDBJ databases">
        <title>Arcobacter caeni sp. nov, a new Arcobacter species isolated from reclaimed water.</title>
        <authorList>
            <person name="Figueras M.J."/>
            <person name="Perez-Cataluna A."/>
            <person name="Salas-Masso N."/>
        </authorList>
    </citation>
    <scope>NUCLEOTIDE SEQUENCE [LARGE SCALE GENOMIC DNA]</scope>
    <source>
        <strain evidence="1 2">RW17-10</strain>
    </source>
</reference>
<gene>
    <name evidence="1" type="ORF">B0174_10045</name>
</gene>
<evidence type="ECO:0000313" key="2">
    <source>
        <dbReference type="Proteomes" id="UP000251135"/>
    </source>
</evidence>
<dbReference type="OrthoDB" id="5344303at2"/>
<organism evidence="1 2">
    <name type="scientific">Arcobacter caeni</name>
    <dbReference type="NCBI Taxonomy" id="1912877"/>
    <lineage>
        <taxon>Bacteria</taxon>
        <taxon>Pseudomonadati</taxon>
        <taxon>Campylobacterota</taxon>
        <taxon>Epsilonproteobacteria</taxon>
        <taxon>Campylobacterales</taxon>
        <taxon>Arcobacteraceae</taxon>
        <taxon>Arcobacter</taxon>
    </lineage>
</organism>